<protein>
    <submittedName>
        <fullName evidence="1">Uncharacterized protein</fullName>
    </submittedName>
</protein>
<dbReference type="AlphaFoldDB" id="A0A447PVJ3"/>
<evidence type="ECO:0000313" key="2">
    <source>
        <dbReference type="Proteomes" id="UP000277214"/>
    </source>
</evidence>
<accession>A0A447PVJ3</accession>
<dbReference type="Proteomes" id="UP000277214">
    <property type="component" value="Chromosome 1"/>
</dbReference>
<evidence type="ECO:0000313" key="1">
    <source>
        <dbReference type="EMBL" id="VEA43115.1"/>
    </source>
</evidence>
<reference evidence="1 2" key="1">
    <citation type="submission" date="2018-12" db="EMBL/GenBank/DDBJ databases">
        <authorList>
            <consortium name="Pathogen Informatics"/>
        </authorList>
    </citation>
    <scope>NUCLEOTIDE SEQUENCE [LARGE SCALE GENOMIC DNA]</scope>
    <source>
        <strain evidence="1 2">NCTC8272</strain>
    </source>
</reference>
<organism evidence="1 2">
    <name type="scientific">Salmonella enterica I</name>
    <dbReference type="NCBI Taxonomy" id="59201"/>
    <lineage>
        <taxon>Bacteria</taxon>
        <taxon>Pseudomonadati</taxon>
        <taxon>Pseudomonadota</taxon>
        <taxon>Gammaproteobacteria</taxon>
        <taxon>Enterobacterales</taxon>
        <taxon>Enterobacteriaceae</taxon>
        <taxon>Salmonella</taxon>
    </lineage>
</organism>
<proteinExistence type="predicted"/>
<gene>
    <name evidence="1" type="ORF">NCTC8272_04782</name>
</gene>
<sequence>MHLINRDRRIKLIGFLSFFAWRHFLRQSANHRRRFRTHLRLKSIGIGFNAQITVRIKQLEFIQLSIMRAGDKQLPNTALFAQTHRVATPIPIVELPDNRNATSIRRPDGETGAGDAIHRIGVRAQRFIRTQVGAFRQ</sequence>
<dbReference type="EMBL" id="LR134149">
    <property type="protein sequence ID" value="VEA43115.1"/>
    <property type="molecule type" value="Genomic_DNA"/>
</dbReference>
<name>A0A447PVJ3_SALET</name>